<name>A0A0H3ZR87_9GAMM</name>
<dbReference type="EMBL" id="KP795490">
    <property type="protein sequence ID" value="AKN36409.1"/>
    <property type="molecule type" value="Genomic_DNA"/>
</dbReference>
<reference evidence="1" key="1">
    <citation type="journal article" date="2015" name="MBio">
        <title>Eco-Evolutionary Dynamics of Episomes among Ecologically Cohesive Bacterial Populations.</title>
        <authorList>
            <person name="Xue H."/>
            <person name="Cordero O.X."/>
            <person name="Camas F.M."/>
            <person name="Trimble W."/>
            <person name="Meyer F."/>
            <person name="Guglielmini J."/>
            <person name="Rocha E.P."/>
            <person name="Polz M.F."/>
        </authorList>
    </citation>
    <scope>NUCLEOTIDE SEQUENCE</scope>
    <source>
        <strain evidence="1">1F_260</strain>
    </source>
</reference>
<protein>
    <submittedName>
        <fullName evidence="1">Uncharacterized protein</fullName>
    </submittedName>
</protein>
<evidence type="ECO:0000313" key="1">
    <source>
        <dbReference type="EMBL" id="AKN36409.1"/>
    </source>
</evidence>
<dbReference type="AlphaFoldDB" id="A0A0H3ZR87"/>
<proteinExistence type="predicted"/>
<sequence length="41" mass="4859">MIPVKSFHDSHITQAAIALNQYRYLETKKPSVWEFFCWGKS</sequence>
<accession>A0A0H3ZR87</accession>
<organism evidence="1">
    <name type="scientific">Enterovibrio norvegicus</name>
    <dbReference type="NCBI Taxonomy" id="188144"/>
    <lineage>
        <taxon>Bacteria</taxon>
        <taxon>Pseudomonadati</taxon>
        <taxon>Pseudomonadota</taxon>
        <taxon>Gammaproteobacteria</taxon>
        <taxon>Vibrionales</taxon>
        <taxon>Vibrionaceae</taxon>
        <taxon>Enterovibrio</taxon>
    </lineage>
</organism>